<keyword evidence="2" id="KW-0560">Oxidoreductase</keyword>
<dbReference type="GO" id="GO:0004733">
    <property type="term" value="F:pyridoxamine phosphate oxidase activity"/>
    <property type="evidence" value="ECO:0007669"/>
    <property type="project" value="UniProtKB-EC"/>
</dbReference>
<dbReference type="Gene3D" id="2.30.110.10">
    <property type="entry name" value="Electron Transport, Fmn-binding Protein, Chain A"/>
    <property type="match status" value="1"/>
</dbReference>
<protein>
    <submittedName>
        <fullName evidence="2">Pyridoxamine 5'-phosphate oxidase family protein</fullName>
        <ecNumber evidence="2">1.-.-.-</ecNumber>
        <ecNumber evidence="2">1.4.3.5</ecNumber>
    </submittedName>
</protein>
<gene>
    <name evidence="2" type="ORF">V6984_11240</name>
</gene>
<organism evidence="2 3">
    <name type="scientific">Kineothrix sedimenti</name>
    <dbReference type="NCBI Taxonomy" id="3123317"/>
    <lineage>
        <taxon>Bacteria</taxon>
        <taxon>Bacillati</taxon>
        <taxon>Bacillota</taxon>
        <taxon>Clostridia</taxon>
        <taxon>Lachnospirales</taxon>
        <taxon>Lachnospiraceae</taxon>
        <taxon>Kineothrix</taxon>
    </lineage>
</organism>
<dbReference type="InterPro" id="IPR012349">
    <property type="entry name" value="Split_barrel_FMN-bd"/>
</dbReference>
<accession>A0ABZ3F180</accession>
<evidence type="ECO:0000313" key="3">
    <source>
        <dbReference type="Proteomes" id="UP001451571"/>
    </source>
</evidence>
<sequence length="157" mass="18552">MELNREKIKSVLEKEKLIYLATTNSKYPDNSAVCFAYDEKLHLFFGSYSDTLKCRNISRNPYVAISVGTLQIHGVAKIVPYGSEEYRSKREIYDKRFPQYASVFEKVDNELYEILPLVIWNYNPSFGEMNRDELIIDLEYYKSISPYIFHKYNDRSV</sequence>
<proteinExistence type="predicted"/>
<reference evidence="2 3" key="1">
    <citation type="submission" date="2024-02" db="EMBL/GenBank/DDBJ databases">
        <title>Bacterial strain from lacustrine sediment.</title>
        <authorList>
            <person name="Petit C."/>
            <person name="Fadhlaoui K."/>
        </authorList>
    </citation>
    <scope>NUCLEOTIDE SEQUENCE [LARGE SCALE GENOMIC DNA]</scope>
    <source>
        <strain evidence="2 3">IPX-CK</strain>
    </source>
</reference>
<name>A0ABZ3F180_9FIRM</name>
<dbReference type="EC" id="1.4.3.5" evidence="2"/>
<dbReference type="RefSeq" id="WP_342759874.1">
    <property type="nucleotide sequence ID" value="NZ_CP146256.1"/>
</dbReference>
<dbReference type="InterPro" id="IPR011576">
    <property type="entry name" value="Pyridox_Oxase_N"/>
</dbReference>
<dbReference type="Proteomes" id="UP001451571">
    <property type="component" value="Chromosome"/>
</dbReference>
<dbReference type="Pfam" id="PF01243">
    <property type="entry name" value="PNPOx_N"/>
    <property type="match status" value="1"/>
</dbReference>
<keyword evidence="3" id="KW-1185">Reference proteome</keyword>
<dbReference type="SUPFAM" id="SSF50475">
    <property type="entry name" value="FMN-binding split barrel"/>
    <property type="match status" value="1"/>
</dbReference>
<dbReference type="EC" id="1.-.-.-" evidence="2"/>
<feature type="domain" description="Pyridoxamine 5'-phosphate oxidase N-terminal" evidence="1">
    <location>
        <begin position="6"/>
        <end position="93"/>
    </location>
</feature>
<evidence type="ECO:0000259" key="1">
    <source>
        <dbReference type="Pfam" id="PF01243"/>
    </source>
</evidence>
<evidence type="ECO:0000313" key="2">
    <source>
        <dbReference type="EMBL" id="XAH76301.1"/>
    </source>
</evidence>
<dbReference type="EMBL" id="CP146256">
    <property type="protein sequence ID" value="XAH76301.1"/>
    <property type="molecule type" value="Genomic_DNA"/>
</dbReference>